<feature type="compositionally biased region" description="Polar residues" evidence="1">
    <location>
        <begin position="103"/>
        <end position="127"/>
    </location>
</feature>
<feature type="region of interest" description="Disordered" evidence="1">
    <location>
        <begin position="94"/>
        <end position="129"/>
    </location>
</feature>
<feature type="compositionally biased region" description="Polar residues" evidence="1">
    <location>
        <begin position="314"/>
        <end position="324"/>
    </location>
</feature>
<evidence type="ECO:0000256" key="1">
    <source>
        <dbReference type="SAM" id="MobiDB-lite"/>
    </source>
</evidence>
<feature type="compositionally biased region" description="Acidic residues" evidence="1">
    <location>
        <begin position="350"/>
        <end position="360"/>
    </location>
</feature>
<feature type="compositionally biased region" description="Polar residues" evidence="1">
    <location>
        <begin position="445"/>
        <end position="457"/>
    </location>
</feature>
<dbReference type="AlphaFoldDB" id="A0A9P6ACI1"/>
<accession>A0A9P6ACI1</accession>
<feature type="region of interest" description="Disordered" evidence="1">
    <location>
        <begin position="249"/>
        <end position="279"/>
    </location>
</feature>
<feature type="compositionally biased region" description="Basic and acidic residues" evidence="1">
    <location>
        <begin position="458"/>
        <end position="468"/>
    </location>
</feature>
<dbReference type="Proteomes" id="UP000886523">
    <property type="component" value="Unassembled WGS sequence"/>
</dbReference>
<comment type="caution">
    <text evidence="2">The sequence shown here is derived from an EMBL/GenBank/DDBJ whole genome shotgun (WGS) entry which is preliminary data.</text>
</comment>
<gene>
    <name evidence="2" type="ORF">BS47DRAFT_1369555</name>
</gene>
<name>A0A9P6ACI1_9AGAM</name>
<feature type="region of interest" description="Disordered" evidence="1">
    <location>
        <begin position="437"/>
        <end position="471"/>
    </location>
</feature>
<evidence type="ECO:0000313" key="2">
    <source>
        <dbReference type="EMBL" id="KAF9503403.1"/>
    </source>
</evidence>
<feature type="region of interest" description="Disordered" evidence="1">
    <location>
        <begin position="159"/>
        <end position="179"/>
    </location>
</feature>
<protein>
    <submittedName>
        <fullName evidence="2">Uncharacterized protein</fullName>
    </submittedName>
</protein>
<feature type="region of interest" description="Disordered" evidence="1">
    <location>
        <begin position="303"/>
        <end position="389"/>
    </location>
</feature>
<evidence type="ECO:0000313" key="3">
    <source>
        <dbReference type="Proteomes" id="UP000886523"/>
    </source>
</evidence>
<keyword evidence="3" id="KW-1185">Reference proteome</keyword>
<organism evidence="2 3">
    <name type="scientific">Hydnum rufescens UP504</name>
    <dbReference type="NCBI Taxonomy" id="1448309"/>
    <lineage>
        <taxon>Eukaryota</taxon>
        <taxon>Fungi</taxon>
        <taxon>Dikarya</taxon>
        <taxon>Basidiomycota</taxon>
        <taxon>Agaricomycotina</taxon>
        <taxon>Agaricomycetes</taxon>
        <taxon>Cantharellales</taxon>
        <taxon>Hydnaceae</taxon>
        <taxon>Hydnum</taxon>
    </lineage>
</organism>
<sequence length="732" mass="80196">MVSQGHMGSQMHQGQGEATFFLPACPPLNTILQISNDPSAMPPKHFGLAMAPKVSSLFRLLKTFQVRGLQGASRTHGPLKIFWRSIHACLERENNPTPLGHASDSTVRPASDSTVRPASNSTATCRSNRSKLKEVALPVDPSKESNDAVCMLAKTKAGAKPSTRKAQKKGLGDERGGAVKAQKAACARDIHKEPEKVADPPQALGVANRETANTDPASPSPGCNPRFRPIPNMPHIPKGDSEAAEVAKGLEGPGTKARTSPGFPADQFEEPLDSERSKGGCWPPLQGWKLRHLTLTCGISYSEDPGKASKDTEVPSSSESNGQQARAVELAEEQAEWRRRAKGKGKEAEAEADDEAEEESWEKPSALNSRQRKKENDMRALAQGDAGKSCGGPWNDFTRLYSAENPDHGLATVELSEIYRKEKVKASKEGKEGYKNMGQKYLYSTRGNRSQRPPSSKTGKDLSEKGFVEEGNSQSRQSYNLYDLAAVGFVTALDPTDGAAIANASVLPFQKIGDIVEQIFWTPANKRKFMALNLAEADTFEPSIKGWEAYAEANPPPTGGSSLYGLDRVLKQNGVLEGWGKKGWPTLGWPILKEGGYLLSKATEMHTAEHSGRFVKGANSRQEGYPLVFLEQSFIWRHFPGDMEDGNLALVFDQKKNPLLRLWDSTKWRKMDALKRLRKERTGPRTRPFGRAAGKSSTVLNIGLRIWKMLRPASEKPPMIQGQKLTPKGLQR</sequence>
<feature type="compositionally biased region" description="Basic and acidic residues" evidence="1">
    <location>
        <begin position="304"/>
        <end position="313"/>
    </location>
</feature>
<proteinExistence type="predicted"/>
<reference evidence="2" key="1">
    <citation type="journal article" date="2020" name="Nat. Commun.">
        <title>Large-scale genome sequencing of mycorrhizal fungi provides insights into the early evolution of symbiotic traits.</title>
        <authorList>
            <person name="Miyauchi S."/>
            <person name="Kiss E."/>
            <person name="Kuo A."/>
            <person name="Drula E."/>
            <person name="Kohler A."/>
            <person name="Sanchez-Garcia M."/>
            <person name="Morin E."/>
            <person name="Andreopoulos B."/>
            <person name="Barry K.W."/>
            <person name="Bonito G."/>
            <person name="Buee M."/>
            <person name="Carver A."/>
            <person name="Chen C."/>
            <person name="Cichocki N."/>
            <person name="Clum A."/>
            <person name="Culley D."/>
            <person name="Crous P.W."/>
            <person name="Fauchery L."/>
            <person name="Girlanda M."/>
            <person name="Hayes R.D."/>
            <person name="Keri Z."/>
            <person name="LaButti K."/>
            <person name="Lipzen A."/>
            <person name="Lombard V."/>
            <person name="Magnuson J."/>
            <person name="Maillard F."/>
            <person name="Murat C."/>
            <person name="Nolan M."/>
            <person name="Ohm R.A."/>
            <person name="Pangilinan J."/>
            <person name="Pereira M.F."/>
            <person name="Perotto S."/>
            <person name="Peter M."/>
            <person name="Pfister S."/>
            <person name="Riley R."/>
            <person name="Sitrit Y."/>
            <person name="Stielow J.B."/>
            <person name="Szollosi G."/>
            <person name="Zifcakova L."/>
            <person name="Stursova M."/>
            <person name="Spatafora J.W."/>
            <person name="Tedersoo L."/>
            <person name="Vaario L.M."/>
            <person name="Yamada A."/>
            <person name="Yan M."/>
            <person name="Wang P."/>
            <person name="Xu J."/>
            <person name="Bruns T."/>
            <person name="Baldrian P."/>
            <person name="Vilgalys R."/>
            <person name="Dunand C."/>
            <person name="Henrissat B."/>
            <person name="Grigoriev I.V."/>
            <person name="Hibbett D."/>
            <person name="Nagy L.G."/>
            <person name="Martin F.M."/>
        </authorList>
    </citation>
    <scope>NUCLEOTIDE SEQUENCE</scope>
    <source>
        <strain evidence="2">UP504</strain>
    </source>
</reference>
<dbReference type="EMBL" id="MU129365">
    <property type="protein sequence ID" value="KAF9503403.1"/>
    <property type="molecule type" value="Genomic_DNA"/>
</dbReference>